<reference evidence="3 4" key="1">
    <citation type="submission" date="2017-06" db="EMBL/GenBank/DDBJ databases">
        <authorList>
            <person name="Kim H.J."/>
            <person name="Triplett B.A."/>
        </authorList>
    </citation>
    <scope>NUCLEOTIDE SEQUENCE [LARGE SCALE GENOMIC DNA]</scope>
    <source>
        <strain evidence="3 4">DSM 8800</strain>
    </source>
</reference>
<dbReference type="AlphaFoldDB" id="A0A238UKZ2"/>
<proteinExistence type="predicted"/>
<dbReference type="GO" id="GO:0016209">
    <property type="term" value="F:antioxidant activity"/>
    <property type="evidence" value="ECO:0007669"/>
    <property type="project" value="InterPro"/>
</dbReference>
<evidence type="ECO:0000256" key="1">
    <source>
        <dbReference type="SAM" id="MobiDB-lite"/>
    </source>
</evidence>
<dbReference type="Gene3D" id="3.40.30.10">
    <property type="entry name" value="Glutaredoxin"/>
    <property type="match status" value="1"/>
</dbReference>
<evidence type="ECO:0000313" key="4">
    <source>
        <dbReference type="Proteomes" id="UP000198397"/>
    </source>
</evidence>
<evidence type="ECO:0000259" key="2">
    <source>
        <dbReference type="PROSITE" id="PS51352"/>
    </source>
</evidence>
<keyword evidence="4" id="KW-1185">Reference proteome</keyword>
<accession>A0A238UKZ2</accession>
<protein>
    <submittedName>
        <fullName evidence="3">AhpC/TSA family protein</fullName>
    </submittedName>
</protein>
<dbReference type="Pfam" id="PF00578">
    <property type="entry name" value="AhpC-TSA"/>
    <property type="match status" value="1"/>
</dbReference>
<dbReference type="PANTHER" id="PTHR43640:SF1">
    <property type="entry name" value="THIOREDOXIN-DEPENDENT PEROXIREDOXIN"/>
    <property type="match status" value="1"/>
</dbReference>
<dbReference type="EMBL" id="FZNQ01000001">
    <property type="protein sequence ID" value="SNR22786.1"/>
    <property type="molecule type" value="Genomic_DNA"/>
</dbReference>
<dbReference type="CDD" id="cd02969">
    <property type="entry name" value="PRX_like1"/>
    <property type="match status" value="1"/>
</dbReference>
<dbReference type="InterPro" id="IPR000866">
    <property type="entry name" value="AhpC/TSA"/>
</dbReference>
<organism evidence="3 4">
    <name type="scientific">Halorubrum vacuolatum</name>
    <name type="common">Natronobacterium vacuolatum</name>
    <dbReference type="NCBI Taxonomy" id="63740"/>
    <lineage>
        <taxon>Archaea</taxon>
        <taxon>Methanobacteriati</taxon>
        <taxon>Methanobacteriota</taxon>
        <taxon>Stenosarchaea group</taxon>
        <taxon>Halobacteria</taxon>
        <taxon>Halobacteriales</taxon>
        <taxon>Haloferacaceae</taxon>
        <taxon>Halorubrum</taxon>
    </lineage>
</organism>
<dbReference type="PROSITE" id="PS51352">
    <property type="entry name" value="THIOREDOXIN_2"/>
    <property type="match status" value="1"/>
</dbReference>
<dbReference type="InterPro" id="IPR036249">
    <property type="entry name" value="Thioredoxin-like_sf"/>
</dbReference>
<dbReference type="SUPFAM" id="SSF52833">
    <property type="entry name" value="Thioredoxin-like"/>
    <property type="match status" value="1"/>
</dbReference>
<feature type="region of interest" description="Disordered" evidence="1">
    <location>
        <begin position="1"/>
        <end position="21"/>
    </location>
</feature>
<dbReference type="PANTHER" id="PTHR43640">
    <property type="entry name" value="OS07G0260300 PROTEIN"/>
    <property type="match status" value="1"/>
</dbReference>
<gene>
    <name evidence="3" type="ORF">SAMN06264855_1016</name>
</gene>
<feature type="domain" description="Thioredoxin" evidence="2">
    <location>
        <begin position="10"/>
        <end position="162"/>
    </location>
</feature>
<feature type="region of interest" description="Disordered" evidence="1">
    <location>
        <begin position="147"/>
        <end position="192"/>
    </location>
</feature>
<dbReference type="OrthoDB" id="334137at2157"/>
<name>A0A238UKZ2_HALVU</name>
<dbReference type="GO" id="GO:0016491">
    <property type="term" value="F:oxidoreductase activity"/>
    <property type="evidence" value="ECO:0007669"/>
    <property type="project" value="InterPro"/>
</dbReference>
<sequence>MALMESDSELERGDIAPSFELPGTDGETYTLENFTGKALLVVFTCNHCPYAVAKFDVLNRLAAEYDDLDVVGINPNDADEKADDSFERMREYVADGRIAYDAYLRDEDGAVAAAYGAVCTPDPFLFGRDDGGTWRLRYHGRLDDALNPEEEPTESYIRPAVESVRAGEEVSIPDRPSRGCSIKWPPEAPTDS</sequence>
<dbReference type="Proteomes" id="UP000198397">
    <property type="component" value="Unassembled WGS sequence"/>
</dbReference>
<dbReference type="InterPro" id="IPR047262">
    <property type="entry name" value="PRX-like1"/>
</dbReference>
<dbReference type="InterPro" id="IPR013766">
    <property type="entry name" value="Thioredoxin_domain"/>
</dbReference>
<dbReference type="RefSeq" id="WP_089383433.1">
    <property type="nucleotide sequence ID" value="NZ_FZNQ01000001.1"/>
</dbReference>
<evidence type="ECO:0000313" key="3">
    <source>
        <dbReference type="EMBL" id="SNR22786.1"/>
    </source>
</evidence>